<evidence type="ECO:0000313" key="12">
    <source>
        <dbReference type="Proteomes" id="UP000192330"/>
    </source>
</evidence>
<evidence type="ECO:0000256" key="4">
    <source>
        <dbReference type="ARBA" id="ARBA00022519"/>
    </source>
</evidence>
<dbReference type="PANTHER" id="PTHR35011:SF11">
    <property type="entry name" value="TRAP TRANSPORTER SMALL PERMEASE PROTEIN"/>
    <property type="match status" value="1"/>
</dbReference>
<comment type="similarity">
    <text evidence="8 9">Belongs to the TRAP transporter small permease family.</text>
</comment>
<proteinExistence type="inferred from homology"/>
<keyword evidence="4 9" id="KW-0997">Cell inner membrane</keyword>
<evidence type="ECO:0000256" key="5">
    <source>
        <dbReference type="ARBA" id="ARBA00022692"/>
    </source>
</evidence>
<sequence>MAILMGFLVPLQFVNTHVLRLGRAIAVFAMAIMVLSILYQVVMRYGFNAAPNWSEELARFCMLWMTGLVAPAAYRRGGFVAIDTLTILLPKGAAALLNFLLLAMALLVLVVALQLGWKHVNSGWLFSSSSLRLPLDLIGMKVVKLKLAWMFLSLFVGVVLLISVTVELLLREFVRLTGGGDDLEPLPTLATPGAE</sequence>
<evidence type="ECO:0000256" key="2">
    <source>
        <dbReference type="ARBA" id="ARBA00022448"/>
    </source>
</evidence>
<dbReference type="PANTHER" id="PTHR35011">
    <property type="entry name" value="2,3-DIKETO-L-GULONATE TRAP TRANSPORTER SMALL PERMEASE PROTEIN YIAM"/>
    <property type="match status" value="1"/>
</dbReference>
<organism evidence="11 12">
    <name type="scientific">Primorskyibacter flagellatus</name>
    <dbReference type="NCBI Taxonomy" id="1387277"/>
    <lineage>
        <taxon>Bacteria</taxon>
        <taxon>Pseudomonadati</taxon>
        <taxon>Pseudomonadota</taxon>
        <taxon>Alphaproteobacteria</taxon>
        <taxon>Rhodobacterales</taxon>
        <taxon>Roseobacteraceae</taxon>
        <taxon>Primorskyibacter</taxon>
    </lineage>
</organism>
<dbReference type="Proteomes" id="UP000192330">
    <property type="component" value="Unassembled WGS sequence"/>
</dbReference>
<evidence type="ECO:0000256" key="3">
    <source>
        <dbReference type="ARBA" id="ARBA00022475"/>
    </source>
</evidence>
<accession>A0A1W1ZQK5</accession>
<dbReference type="EMBL" id="FWYD01000002">
    <property type="protein sequence ID" value="SMC50647.1"/>
    <property type="molecule type" value="Genomic_DNA"/>
</dbReference>
<feature type="transmembrane region" description="Helical" evidence="9">
    <location>
        <begin position="147"/>
        <end position="170"/>
    </location>
</feature>
<feature type="transmembrane region" description="Helical" evidence="9">
    <location>
        <begin position="57"/>
        <end position="74"/>
    </location>
</feature>
<gene>
    <name evidence="11" type="ORF">SAMN06295998_10277</name>
</gene>
<evidence type="ECO:0000313" key="11">
    <source>
        <dbReference type="EMBL" id="SMC50647.1"/>
    </source>
</evidence>
<comment type="function">
    <text evidence="9">Part of the tripartite ATP-independent periplasmic (TRAP) transport system.</text>
</comment>
<evidence type="ECO:0000259" key="10">
    <source>
        <dbReference type="Pfam" id="PF04290"/>
    </source>
</evidence>
<dbReference type="OrthoDB" id="4964541at2"/>
<dbReference type="GO" id="GO:0022857">
    <property type="term" value="F:transmembrane transporter activity"/>
    <property type="evidence" value="ECO:0007669"/>
    <property type="project" value="UniProtKB-UniRule"/>
</dbReference>
<dbReference type="AlphaFoldDB" id="A0A1W1ZQK5"/>
<dbReference type="Pfam" id="PF04290">
    <property type="entry name" value="DctQ"/>
    <property type="match status" value="1"/>
</dbReference>
<dbReference type="GO" id="GO:0015740">
    <property type="term" value="P:C4-dicarboxylate transport"/>
    <property type="evidence" value="ECO:0007669"/>
    <property type="project" value="TreeGrafter"/>
</dbReference>
<feature type="transmembrane region" description="Helical" evidence="9">
    <location>
        <begin position="21"/>
        <end position="42"/>
    </location>
</feature>
<evidence type="ECO:0000256" key="7">
    <source>
        <dbReference type="ARBA" id="ARBA00023136"/>
    </source>
</evidence>
<dbReference type="InterPro" id="IPR055348">
    <property type="entry name" value="DctQ"/>
</dbReference>
<evidence type="ECO:0000256" key="8">
    <source>
        <dbReference type="ARBA" id="ARBA00038436"/>
    </source>
</evidence>
<keyword evidence="3" id="KW-1003">Cell membrane</keyword>
<comment type="subunit">
    <text evidence="9">The complex comprises the extracytoplasmic solute receptor protein and the two transmembrane proteins.</text>
</comment>
<name>A0A1W1ZQK5_9RHOB</name>
<evidence type="ECO:0000256" key="1">
    <source>
        <dbReference type="ARBA" id="ARBA00004429"/>
    </source>
</evidence>
<keyword evidence="2 9" id="KW-0813">Transport</keyword>
<reference evidence="11 12" key="1">
    <citation type="submission" date="2017-04" db="EMBL/GenBank/DDBJ databases">
        <authorList>
            <person name="Afonso C.L."/>
            <person name="Miller P.J."/>
            <person name="Scott M.A."/>
            <person name="Spackman E."/>
            <person name="Goraichik I."/>
            <person name="Dimitrov K.M."/>
            <person name="Suarez D.L."/>
            <person name="Swayne D.E."/>
        </authorList>
    </citation>
    <scope>NUCLEOTIDE SEQUENCE [LARGE SCALE GENOMIC DNA]</scope>
    <source>
        <strain evidence="11 12">CGMCC 1.12644</strain>
    </source>
</reference>
<comment type="subcellular location">
    <subcellularLocation>
        <location evidence="1 9">Cell inner membrane</location>
        <topology evidence="1 9">Multi-pass membrane protein</topology>
    </subcellularLocation>
</comment>
<dbReference type="InterPro" id="IPR007387">
    <property type="entry name" value="TRAP_DctQ"/>
</dbReference>
<keyword evidence="12" id="KW-1185">Reference proteome</keyword>
<keyword evidence="7 9" id="KW-0472">Membrane</keyword>
<dbReference type="GO" id="GO:0005886">
    <property type="term" value="C:plasma membrane"/>
    <property type="evidence" value="ECO:0007669"/>
    <property type="project" value="UniProtKB-SubCell"/>
</dbReference>
<keyword evidence="6 9" id="KW-1133">Transmembrane helix</keyword>
<feature type="domain" description="Tripartite ATP-independent periplasmic transporters DctQ component" evidence="10">
    <location>
        <begin position="33"/>
        <end position="173"/>
    </location>
</feature>
<keyword evidence="5 9" id="KW-0812">Transmembrane</keyword>
<protein>
    <recommendedName>
        <fullName evidence="9">TRAP transporter small permease protein</fullName>
    </recommendedName>
</protein>
<dbReference type="RefSeq" id="WP_084350391.1">
    <property type="nucleotide sequence ID" value="NZ_FWYD01000002.1"/>
</dbReference>
<evidence type="ECO:0000256" key="9">
    <source>
        <dbReference type="RuleBase" id="RU369079"/>
    </source>
</evidence>
<dbReference type="STRING" id="1387277.SAMN06295998_10277"/>
<feature type="transmembrane region" description="Helical" evidence="9">
    <location>
        <begin position="95"/>
        <end position="117"/>
    </location>
</feature>
<evidence type="ECO:0000256" key="6">
    <source>
        <dbReference type="ARBA" id="ARBA00022989"/>
    </source>
</evidence>